<comment type="caution">
    <text evidence="9">The sequence shown here is derived from an EMBL/GenBank/DDBJ whole genome shotgun (WGS) entry which is preliminary data.</text>
</comment>
<gene>
    <name evidence="9" type="ORF">D9R14_12420</name>
</gene>
<feature type="domain" description="Four-carbon acid sugar kinase nucleotide binding" evidence="8">
    <location>
        <begin position="247"/>
        <end position="397"/>
    </location>
</feature>
<evidence type="ECO:0000313" key="10">
    <source>
        <dbReference type="Proteomes" id="UP000269692"/>
    </source>
</evidence>
<keyword evidence="3" id="KW-0547">Nucleotide-binding</keyword>
<dbReference type="Pfam" id="PF17042">
    <property type="entry name" value="NBD_C"/>
    <property type="match status" value="1"/>
</dbReference>
<evidence type="ECO:0000256" key="5">
    <source>
        <dbReference type="ARBA" id="ARBA00022840"/>
    </source>
</evidence>
<dbReference type="InterPro" id="IPR031475">
    <property type="entry name" value="NBD_C"/>
</dbReference>
<evidence type="ECO:0000313" key="9">
    <source>
        <dbReference type="EMBL" id="RLP78184.1"/>
    </source>
</evidence>
<organism evidence="9 10">
    <name type="scientific">Xanthobacter tagetidis</name>
    <dbReference type="NCBI Taxonomy" id="60216"/>
    <lineage>
        <taxon>Bacteria</taxon>
        <taxon>Pseudomonadati</taxon>
        <taxon>Pseudomonadota</taxon>
        <taxon>Alphaproteobacteria</taxon>
        <taxon>Hyphomicrobiales</taxon>
        <taxon>Xanthobacteraceae</taxon>
        <taxon>Xanthobacter</taxon>
    </lineage>
</organism>
<evidence type="ECO:0000256" key="3">
    <source>
        <dbReference type="ARBA" id="ARBA00022741"/>
    </source>
</evidence>
<accession>A0A3L7ADZ1</accession>
<evidence type="ECO:0000256" key="1">
    <source>
        <dbReference type="ARBA" id="ARBA00005715"/>
    </source>
</evidence>
<name>A0A3L7ADZ1_9HYPH</name>
<dbReference type="EMBL" id="RCTF01000009">
    <property type="protein sequence ID" value="RLP78184.1"/>
    <property type="molecule type" value="Genomic_DNA"/>
</dbReference>
<keyword evidence="5" id="KW-0067">ATP-binding</keyword>
<dbReference type="InterPro" id="IPR037051">
    <property type="entry name" value="4-carb_acid_sugar_kinase_N_sf"/>
</dbReference>
<keyword evidence="2" id="KW-0808">Transferase</keyword>
<dbReference type="GO" id="GO:0016301">
    <property type="term" value="F:kinase activity"/>
    <property type="evidence" value="ECO:0007669"/>
    <property type="project" value="UniProtKB-KW"/>
</dbReference>
<keyword evidence="4 9" id="KW-0418">Kinase</keyword>
<dbReference type="Proteomes" id="UP000269692">
    <property type="component" value="Unassembled WGS sequence"/>
</dbReference>
<dbReference type="InterPro" id="IPR042213">
    <property type="entry name" value="NBD_C_sf"/>
</dbReference>
<proteinExistence type="inferred from homology"/>
<reference evidence="9 10" key="1">
    <citation type="submission" date="2018-10" db="EMBL/GenBank/DDBJ databases">
        <title>Xanthobacter tagetidis genome sequencing and assembly.</title>
        <authorList>
            <person name="Maclea K.S."/>
            <person name="Goen A.E."/>
            <person name="Fatima S.A."/>
        </authorList>
    </citation>
    <scope>NUCLEOTIDE SEQUENCE [LARGE SCALE GENOMIC DNA]</scope>
    <source>
        <strain evidence="9 10">ATCC 700314</strain>
    </source>
</reference>
<keyword evidence="10" id="KW-1185">Reference proteome</keyword>
<evidence type="ECO:0000256" key="6">
    <source>
        <dbReference type="ARBA" id="ARBA00023277"/>
    </source>
</evidence>
<comment type="similarity">
    <text evidence="1">Belongs to the four-carbon acid sugar kinase family.</text>
</comment>
<dbReference type="SUPFAM" id="SSF142764">
    <property type="entry name" value="YgbK-like"/>
    <property type="match status" value="1"/>
</dbReference>
<dbReference type="InterPro" id="IPR010737">
    <property type="entry name" value="4-carb_acid_sugar_kinase_N"/>
</dbReference>
<protein>
    <submittedName>
        <fullName evidence="9">Four-carbon acid sugar kinase family protein</fullName>
    </submittedName>
</protein>
<dbReference type="OrthoDB" id="9778478at2"/>
<dbReference type="RefSeq" id="WP_121623650.1">
    <property type="nucleotide sequence ID" value="NZ_JACIIW010000009.1"/>
</dbReference>
<keyword evidence="6" id="KW-0119">Carbohydrate metabolism</keyword>
<evidence type="ECO:0000256" key="2">
    <source>
        <dbReference type="ARBA" id="ARBA00022679"/>
    </source>
</evidence>
<dbReference type="GO" id="GO:0005524">
    <property type="term" value="F:ATP binding"/>
    <property type="evidence" value="ECO:0007669"/>
    <property type="project" value="UniProtKB-KW"/>
</dbReference>
<dbReference type="Pfam" id="PF07005">
    <property type="entry name" value="SBD_N"/>
    <property type="match status" value="1"/>
</dbReference>
<sequence>MSTRWLIIADDLTGAADCAIAFARCGFASRVLWGATRTQDDVPVVSYNADSREIGAQGAVGRQMSALDRLHTTDRILFKKIDSTLRGHPAVETAAAMALLTGRFGRAFAVLAPAFPAAGRTVVGAHVQVGGVPLEESEIWRRGHACASANLVEMLASSGLGAAHVDLATVRRAAGPALQAIAASGGVAVCDAETDQDLELIARAALAVDMPGRFFIGSAGLAHALARLGRSSASEPPAPSPSRGGTLIVVGSTSSVSRASAERLVSSGDALRLSAAPRMLMEGAPSHRAAFVEQVAATLSAGRDALVEIGMGDEPPCADGPALAAALASVLAPARPFLGALAATGGETAAALMGALGIDGLHLVEEIEPGVPLGLSLGQITIPVATKAGAFGNEGTLSAIAGRLRAVRLKGSFS</sequence>
<dbReference type="Gene3D" id="3.40.980.20">
    <property type="entry name" value="Four-carbon acid sugar kinase, nucleotide binding domain"/>
    <property type="match status" value="1"/>
</dbReference>
<dbReference type="AlphaFoldDB" id="A0A3L7ADZ1"/>
<dbReference type="Gene3D" id="3.40.50.10840">
    <property type="entry name" value="Putative sugar-binding, N-terminal domain"/>
    <property type="match status" value="1"/>
</dbReference>
<evidence type="ECO:0000259" key="8">
    <source>
        <dbReference type="Pfam" id="PF17042"/>
    </source>
</evidence>
<evidence type="ECO:0000256" key="4">
    <source>
        <dbReference type="ARBA" id="ARBA00022777"/>
    </source>
</evidence>
<evidence type="ECO:0000259" key="7">
    <source>
        <dbReference type="Pfam" id="PF07005"/>
    </source>
</evidence>
<feature type="domain" description="Four-carbon acid sugar kinase N-terminal" evidence="7">
    <location>
        <begin position="6"/>
        <end position="225"/>
    </location>
</feature>